<comment type="similarity">
    <text evidence="3">Belongs to the acetyltransferase family. RimJ subfamily.</text>
</comment>
<organism evidence="6 7">
    <name type="scientific">Brevibacterium samyangense</name>
    <dbReference type="NCBI Taxonomy" id="366888"/>
    <lineage>
        <taxon>Bacteria</taxon>
        <taxon>Bacillati</taxon>
        <taxon>Actinomycetota</taxon>
        <taxon>Actinomycetes</taxon>
        <taxon>Micrococcales</taxon>
        <taxon>Brevibacteriaceae</taxon>
        <taxon>Brevibacterium</taxon>
    </lineage>
</organism>
<dbReference type="Gene3D" id="3.40.630.30">
    <property type="match status" value="1"/>
</dbReference>
<dbReference type="InterPro" id="IPR016181">
    <property type="entry name" value="Acyl_CoA_acyltransferase"/>
</dbReference>
<dbReference type="RefSeq" id="WP_344306683.1">
    <property type="nucleotide sequence ID" value="NZ_BAAANO010000005.1"/>
</dbReference>
<dbReference type="InterPro" id="IPR051531">
    <property type="entry name" value="N-acetyltransferase"/>
</dbReference>
<dbReference type="PANTHER" id="PTHR43792:SF8">
    <property type="entry name" value="[RIBOSOMAL PROTEIN US5]-ALANINE N-ACETYLTRANSFERASE"/>
    <property type="match status" value="1"/>
</dbReference>
<dbReference type="PROSITE" id="PS51186">
    <property type="entry name" value="GNAT"/>
    <property type="match status" value="1"/>
</dbReference>
<name>A0ABN2T7I9_9MICO</name>
<keyword evidence="1" id="KW-0808">Transferase</keyword>
<feature type="domain" description="N-acetyltransferase" evidence="5">
    <location>
        <begin position="14"/>
        <end position="182"/>
    </location>
</feature>
<reference evidence="6 7" key="1">
    <citation type="journal article" date="2019" name="Int. J. Syst. Evol. Microbiol.">
        <title>The Global Catalogue of Microorganisms (GCM) 10K type strain sequencing project: providing services to taxonomists for standard genome sequencing and annotation.</title>
        <authorList>
            <consortium name="The Broad Institute Genomics Platform"/>
            <consortium name="The Broad Institute Genome Sequencing Center for Infectious Disease"/>
            <person name="Wu L."/>
            <person name="Ma J."/>
        </authorList>
    </citation>
    <scope>NUCLEOTIDE SEQUENCE [LARGE SCALE GENOMIC DNA]</scope>
    <source>
        <strain evidence="6 7">JCM 14546</strain>
    </source>
</reference>
<dbReference type="SUPFAM" id="SSF55729">
    <property type="entry name" value="Acyl-CoA N-acyltransferases (Nat)"/>
    <property type="match status" value="1"/>
</dbReference>
<comment type="caution">
    <text evidence="6">The sequence shown here is derived from an EMBL/GenBank/DDBJ whole genome shotgun (WGS) entry which is preliminary data.</text>
</comment>
<gene>
    <name evidence="6" type="ORF">GCM10009755_05080</name>
</gene>
<evidence type="ECO:0000313" key="7">
    <source>
        <dbReference type="Proteomes" id="UP001500755"/>
    </source>
</evidence>
<feature type="region of interest" description="Disordered" evidence="4">
    <location>
        <begin position="200"/>
        <end position="228"/>
    </location>
</feature>
<evidence type="ECO:0000313" key="6">
    <source>
        <dbReference type="EMBL" id="GAA2000298.1"/>
    </source>
</evidence>
<evidence type="ECO:0000256" key="1">
    <source>
        <dbReference type="ARBA" id="ARBA00022679"/>
    </source>
</evidence>
<proteinExistence type="inferred from homology"/>
<evidence type="ECO:0000256" key="3">
    <source>
        <dbReference type="ARBA" id="ARBA00038502"/>
    </source>
</evidence>
<dbReference type="PANTHER" id="PTHR43792">
    <property type="entry name" value="GNAT FAMILY, PUTATIVE (AFU_ORTHOLOGUE AFUA_3G00765)-RELATED-RELATED"/>
    <property type="match status" value="1"/>
</dbReference>
<dbReference type="InterPro" id="IPR000182">
    <property type="entry name" value="GNAT_dom"/>
</dbReference>
<evidence type="ECO:0000256" key="4">
    <source>
        <dbReference type="SAM" id="MobiDB-lite"/>
    </source>
</evidence>
<evidence type="ECO:0000256" key="2">
    <source>
        <dbReference type="ARBA" id="ARBA00023315"/>
    </source>
</evidence>
<dbReference type="EMBL" id="BAAANO010000005">
    <property type="protein sequence ID" value="GAA2000298.1"/>
    <property type="molecule type" value="Genomic_DNA"/>
</dbReference>
<keyword evidence="2" id="KW-0012">Acyltransferase</keyword>
<feature type="compositionally biased region" description="Basic and acidic residues" evidence="4">
    <location>
        <begin position="218"/>
        <end position="228"/>
    </location>
</feature>
<keyword evidence="7" id="KW-1185">Reference proteome</keyword>
<sequence>MSRFWPVVLREGPLVLRPLERSDARAYAETRAHNARWLTPWEATNPDPRYRLPPFGELRRHLNAQAKRGQVLPFALEIDGRFRGQLTVSSFQWGSVMSATLGYWIDERVAGHGHMPTAVALATDHLVHTLGLHRVEVNIRPENTPSLRVVEKLGFRDEGLRARYMHIDGDWRDHRTFALTAEDIPHGLLPMWLHVRDAGPTIGGTRATDPGTAGPDTGRMHTDPDDSR</sequence>
<protein>
    <submittedName>
        <fullName evidence="6">GNAT family protein</fullName>
    </submittedName>
</protein>
<dbReference type="Pfam" id="PF13302">
    <property type="entry name" value="Acetyltransf_3"/>
    <property type="match status" value="1"/>
</dbReference>
<dbReference type="Proteomes" id="UP001500755">
    <property type="component" value="Unassembled WGS sequence"/>
</dbReference>
<accession>A0ABN2T7I9</accession>
<evidence type="ECO:0000259" key="5">
    <source>
        <dbReference type="PROSITE" id="PS51186"/>
    </source>
</evidence>